<dbReference type="Proteomes" id="UP000034504">
    <property type="component" value="Unassembled WGS sequence"/>
</dbReference>
<dbReference type="InterPro" id="IPR013320">
    <property type="entry name" value="ConA-like_dom_sf"/>
</dbReference>
<dbReference type="AlphaFoldDB" id="A0A0G1KIP4"/>
<dbReference type="SUPFAM" id="SSF49899">
    <property type="entry name" value="Concanavalin A-like lectins/glucanases"/>
    <property type="match status" value="2"/>
</dbReference>
<evidence type="ECO:0000313" key="2">
    <source>
        <dbReference type="Proteomes" id="UP000034504"/>
    </source>
</evidence>
<comment type="caution">
    <text evidence="1">The sequence shown here is derived from an EMBL/GenBank/DDBJ whole genome shotgun (WGS) entry which is preliminary data.</text>
</comment>
<organism evidence="1 2">
    <name type="scientific">candidate division WWE3 bacterium GW2011_GWC2_44_9</name>
    <dbReference type="NCBI Taxonomy" id="1619125"/>
    <lineage>
        <taxon>Bacteria</taxon>
        <taxon>Katanobacteria</taxon>
    </lineage>
</organism>
<proteinExistence type="predicted"/>
<dbReference type="Pfam" id="PF13385">
    <property type="entry name" value="Laminin_G_3"/>
    <property type="match status" value="2"/>
</dbReference>
<reference evidence="1 2" key="1">
    <citation type="journal article" date="2015" name="Nature">
        <title>rRNA introns, odd ribosomes, and small enigmatic genomes across a large radiation of phyla.</title>
        <authorList>
            <person name="Brown C.T."/>
            <person name="Hug L.A."/>
            <person name="Thomas B.C."/>
            <person name="Sharon I."/>
            <person name="Castelle C.J."/>
            <person name="Singh A."/>
            <person name="Wilkins M.J."/>
            <person name="Williams K.H."/>
            <person name="Banfield J.F."/>
        </authorList>
    </citation>
    <scope>NUCLEOTIDE SEQUENCE [LARGE SCALE GENOMIC DNA]</scope>
</reference>
<accession>A0A0G1KIP4</accession>
<dbReference type="EMBL" id="LCJU01000040">
    <property type="protein sequence ID" value="KKT83413.1"/>
    <property type="molecule type" value="Genomic_DNA"/>
</dbReference>
<protein>
    <recommendedName>
        <fullName evidence="3">LamG-like jellyroll fold domain-containing protein</fullName>
    </recommendedName>
</protein>
<dbReference type="Gene3D" id="2.60.120.200">
    <property type="match status" value="2"/>
</dbReference>
<name>A0A0G1KIP4_UNCKA</name>
<evidence type="ECO:0008006" key="3">
    <source>
        <dbReference type="Google" id="ProtNLM"/>
    </source>
</evidence>
<sequence>MISGTNITLYVDGKKDATAADFSQLYTLGGITGLYFGSDQYGNDYQGIIDDLRVFTYARSPAQIAWDFSRGKAQWQLKLDQSSGSTAYDSGAMATNGTLQNNAAFDTTAGNCKFSYCVDLDGTNDYISTGSFSPLAVAALATDTISWGGWYYLTSTSGTASRVLFEKASELKISTNADSKPLCQIYTGGAYAPASPSNLPQAITTDTWYNVFCIYDGANVKTYINGQLAATNSQAGSVTAVSSAAYVGVDSGQNGDVSGRVDDQYVFNFTLTSSQILDLYNSQSGVSFR</sequence>
<evidence type="ECO:0000313" key="1">
    <source>
        <dbReference type="EMBL" id="KKT83413.1"/>
    </source>
</evidence>
<gene>
    <name evidence="1" type="ORF">UW82_C0040G0002</name>
</gene>